<dbReference type="InterPro" id="IPR014036">
    <property type="entry name" value="DeoR-like_C"/>
</dbReference>
<dbReference type="AlphaFoldDB" id="A0A4R4FAT2"/>
<keyword evidence="2" id="KW-0238">DNA-binding</keyword>
<keyword evidence="6" id="KW-1185">Reference proteome</keyword>
<dbReference type="GO" id="GO:0003700">
    <property type="term" value="F:DNA-binding transcription factor activity"/>
    <property type="evidence" value="ECO:0007669"/>
    <property type="project" value="InterPro"/>
</dbReference>
<keyword evidence="3" id="KW-0804">Transcription</keyword>
<dbReference type="InterPro" id="IPR018356">
    <property type="entry name" value="Tscrpt_reg_HTH_DeoR_CS"/>
</dbReference>
<dbReference type="PRINTS" id="PR00037">
    <property type="entry name" value="HTHLACR"/>
</dbReference>
<evidence type="ECO:0000313" key="5">
    <source>
        <dbReference type="EMBL" id="TDA20381.1"/>
    </source>
</evidence>
<dbReference type="GO" id="GO:0003677">
    <property type="term" value="F:DNA binding"/>
    <property type="evidence" value="ECO:0007669"/>
    <property type="project" value="UniProtKB-KW"/>
</dbReference>
<keyword evidence="1" id="KW-0805">Transcription regulation</keyword>
<dbReference type="InterPro" id="IPR036390">
    <property type="entry name" value="WH_DNA-bd_sf"/>
</dbReference>
<proteinExistence type="predicted"/>
<evidence type="ECO:0000256" key="2">
    <source>
        <dbReference type="ARBA" id="ARBA00023125"/>
    </source>
</evidence>
<sequence>MLAIERRNDILERLQKEKRVVVSELSQAYQVSEETIRRDLEKLENDGLVIKSYGGAVLNEHSIFDLPFNIRKNQKIVEKQKMADLIVGMVRDGEAIMLDASSTDVYIAKALKEKKKLTVITNSVEIIVELFDMPEWSVISTGGVSREKSFALVGPHTDRMIQSYHVDKAIISCKGLSLEAGITDSDEQDANSKMMMLGAAKERILVADSSKFGEIAFTKVAEWTDLTKIVTDRKPGGQWLQEFEKNRIECIYPGKEKESKEKEKK</sequence>
<dbReference type="RefSeq" id="WP_132280675.1">
    <property type="nucleotide sequence ID" value="NZ_JAOBST010000032.1"/>
</dbReference>
<organism evidence="5 6">
    <name type="scientific">Extibacter muris</name>
    <dbReference type="NCBI Taxonomy" id="1796622"/>
    <lineage>
        <taxon>Bacteria</taxon>
        <taxon>Bacillati</taxon>
        <taxon>Bacillota</taxon>
        <taxon>Clostridia</taxon>
        <taxon>Lachnospirales</taxon>
        <taxon>Lachnospiraceae</taxon>
        <taxon>Extibacter</taxon>
    </lineage>
</organism>
<dbReference type="Pfam" id="PF00455">
    <property type="entry name" value="DeoRC"/>
    <property type="match status" value="1"/>
</dbReference>
<dbReference type="SMART" id="SM01134">
    <property type="entry name" value="DeoRC"/>
    <property type="match status" value="1"/>
</dbReference>
<dbReference type="InterPro" id="IPR037171">
    <property type="entry name" value="NagB/RpiA_transferase-like"/>
</dbReference>
<evidence type="ECO:0000313" key="6">
    <source>
        <dbReference type="Proteomes" id="UP000295710"/>
    </source>
</evidence>
<dbReference type="PROSITE" id="PS51000">
    <property type="entry name" value="HTH_DEOR_2"/>
    <property type="match status" value="1"/>
</dbReference>
<dbReference type="Gene3D" id="1.10.10.10">
    <property type="entry name" value="Winged helix-like DNA-binding domain superfamily/Winged helix DNA-binding domain"/>
    <property type="match status" value="1"/>
</dbReference>
<comment type="caution">
    <text evidence="5">The sequence shown here is derived from an EMBL/GenBank/DDBJ whole genome shotgun (WGS) entry which is preliminary data.</text>
</comment>
<protein>
    <submittedName>
        <fullName evidence="5">DeoR/GlpR transcriptional regulator</fullName>
    </submittedName>
</protein>
<dbReference type="Proteomes" id="UP000295710">
    <property type="component" value="Unassembled WGS sequence"/>
</dbReference>
<dbReference type="EMBL" id="SMMX01000022">
    <property type="protein sequence ID" value="TDA20381.1"/>
    <property type="molecule type" value="Genomic_DNA"/>
</dbReference>
<evidence type="ECO:0000256" key="3">
    <source>
        <dbReference type="ARBA" id="ARBA00023163"/>
    </source>
</evidence>
<dbReference type="SMART" id="SM00420">
    <property type="entry name" value="HTH_DEOR"/>
    <property type="match status" value="1"/>
</dbReference>
<dbReference type="SUPFAM" id="SSF46785">
    <property type="entry name" value="Winged helix' DNA-binding domain"/>
    <property type="match status" value="1"/>
</dbReference>
<dbReference type="InterPro" id="IPR036388">
    <property type="entry name" value="WH-like_DNA-bd_sf"/>
</dbReference>
<dbReference type="InterPro" id="IPR001034">
    <property type="entry name" value="DeoR_HTH"/>
</dbReference>
<dbReference type="PROSITE" id="PS00894">
    <property type="entry name" value="HTH_DEOR_1"/>
    <property type="match status" value="1"/>
</dbReference>
<dbReference type="InterPro" id="IPR050313">
    <property type="entry name" value="Carb_Metab_HTH_regulators"/>
</dbReference>
<dbReference type="Gene3D" id="3.40.50.1360">
    <property type="match status" value="1"/>
</dbReference>
<dbReference type="Pfam" id="PF08220">
    <property type="entry name" value="HTH_DeoR"/>
    <property type="match status" value="1"/>
</dbReference>
<dbReference type="PANTHER" id="PTHR30363:SF44">
    <property type="entry name" value="AGA OPERON TRANSCRIPTIONAL REPRESSOR-RELATED"/>
    <property type="match status" value="1"/>
</dbReference>
<reference evidence="5 6" key="1">
    <citation type="journal article" date="2016" name="Nat. Microbiol.">
        <title>The Mouse Intestinal Bacterial Collection (miBC) provides host-specific insight into cultured diversity and functional potential of the gut microbiota.</title>
        <authorList>
            <person name="Lagkouvardos I."/>
            <person name="Pukall R."/>
            <person name="Abt B."/>
            <person name="Foesel B.U."/>
            <person name="Meier-Kolthoff J.P."/>
            <person name="Kumar N."/>
            <person name="Bresciani A."/>
            <person name="Martinez I."/>
            <person name="Just S."/>
            <person name="Ziegler C."/>
            <person name="Brugiroux S."/>
            <person name="Garzetti D."/>
            <person name="Wenning M."/>
            <person name="Bui T.P."/>
            <person name="Wang J."/>
            <person name="Hugenholtz F."/>
            <person name="Plugge C.M."/>
            <person name="Peterson D.A."/>
            <person name="Hornef M.W."/>
            <person name="Baines J.F."/>
            <person name="Smidt H."/>
            <person name="Walter J."/>
            <person name="Kristiansen K."/>
            <person name="Nielsen H.B."/>
            <person name="Haller D."/>
            <person name="Overmann J."/>
            <person name="Stecher B."/>
            <person name="Clavel T."/>
        </authorList>
    </citation>
    <scope>NUCLEOTIDE SEQUENCE [LARGE SCALE GENOMIC DNA]</scope>
    <source>
        <strain evidence="5 6">DSM 28560</strain>
    </source>
</reference>
<gene>
    <name evidence="5" type="ORF">E1963_17190</name>
</gene>
<dbReference type="PANTHER" id="PTHR30363">
    <property type="entry name" value="HTH-TYPE TRANSCRIPTIONAL REGULATOR SRLR-RELATED"/>
    <property type="match status" value="1"/>
</dbReference>
<feature type="domain" description="HTH deoR-type" evidence="4">
    <location>
        <begin position="3"/>
        <end position="58"/>
    </location>
</feature>
<accession>A0A4R4FAT2</accession>
<evidence type="ECO:0000256" key="1">
    <source>
        <dbReference type="ARBA" id="ARBA00023015"/>
    </source>
</evidence>
<evidence type="ECO:0000259" key="4">
    <source>
        <dbReference type="PROSITE" id="PS51000"/>
    </source>
</evidence>
<name>A0A4R4FAT2_9FIRM</name>
<dbReference type="SUPFAM" id="SSF100950">
    <property type="entry name" value="NagB/RpiA/CoA transferase-like"/>
    <property type="match status" value="1"/>
</dbReference>